<reference evidence="3 4" key="1">
    <citation type="journal article" date="2009" name="Nat. Genet.">
        <title>The genome of the cucumber, Cucumis sativus L.</title>
        <authorList>
            <person name="Huang S."/>
            <person name="Li R."/>
            <person name="Zhang Z."/>
            <person name="Li L."/>
            <person name="Gu X."/>
            <person name="Fan W."/>
            <person name="Lucas W.J."/>
            <person name="Wang X."/>
            <person name="Xie B."/>
            <person name="Ni P."/>
            <person name="Ren Y."/>
            <person name="Zhu H."/>
            <person name="Li J."/>
            <person name="Lin K."/>
            <person name="Jin W."/>
            <person name="Fei Z."/>
            <person name="Li G."/>
            <person name="Staub J."/>
            <person name="Kilian A."/>
            <person name="van der Vossen E.A."/>
            <person name="Wu Y."/>
            <person name="Guo J."/>
            <person name="He J."/>
            <person name="Jia Z."/>
            <person name="Ren Y."/>
            <person name="Tian G."/>
            <person name="Lu Y."/>
            <person name="Ruan J."/>
            <person name="Qian W."/>
            <person name="Wang M."/>
            <person name="Huang Q."/>
            <person name="Li B."/>
            <person name="Xuan Z."/>
            <person name="Cao J."/>
            <person name="Asan"/>
            <person name="Wu Z."/>
            <person name="Zhang J."/>
            <person name="Cai Q."/>
            <person name="Bai Y."/>
            <person name="Zhao B."/>
            <person name="Han Y."/>
            <person name="Li Y."/>
            <person name="Li X."/>
            <person name="Wang S."/>
            <person name="Shi Q."/>
            <person name="Liu S."/>
            <person name="Cho W.K."/>
            <person name="Kim J.Y."/>
            <person name="Xu Y."/>
            <person name="Heller-Uszynska K."/>
            <person name="Miao H."/>
            <person name="Cheng Z."/>
            <person name="Zhang S."/>
            <person name="Wu J."/>
            <person name="Yang Y."/>
            <person name="Kang H."/>
            <person name="Li M."/>
            <person name="Liang H."/>
            <person name="Ren X."/>
            <person name="Shi Z."/>
            <person name="Wen M."/>
            <person name="Jian M."/>
            <person name="Yang H."/>
            <person name="Zhang G."/>
            <person name="Yang Z."/>
            <person name="Chen R."/>
            <person name="Liu S."/>
            <person name="Li J."/>
            <person name="Ma L."/>
            <person name="Liu H."/>
            <person name="Zhou Y."/>
            <person name="Zhao J."/>
            <person name="Fang X."/>
            <person name="Li G."/>
            <person name="Fang L."/>
            <person name="Li Y."/>
            <person name="Liu D."/>
            <person name="Zheng H."/>
            <person name="Zhang Y."/>
            <person name="Qin N."/>
            <person name="Li Z."/>
            <person name="Yang G."/>
            <person name="Yang S."/>
            <person name="Bolund L."/>
            <person name="Kristiansen K."/>
            <person name="Zheng H."/>
            <person name="Li S."/>
            <person name="Zhang X."/>
            <person name="Yang H."/>
            <person name="Wang J."/>
            <person name="Sun R."/>
            <person name="Zhang B."/>
            <person name="Jiang S."/>
            <person name="Wang J."/>
            <person name="Du Y."/>
            <person name="Li S."/>
        </authorList>
    </citation>
    <scope>NUCLEOTIDE SEQUENCE [LARGE SCALE GENOMIC DNA]</scope>
    <source>
        <strain evidence="4">cv. 9930</strain>
    </source>
</reference>
<dbReference type="Gramene" id="KGN58808">
    <property type="protein sequence ID" value="KGN58808"/>
    <property type="gene ID" value="Csa_3G732640"/>
</dbReference>
<keyword evidence="4" id="KW-1185">Reference proteome</keyword>
<feature type="domain" description="IMP dehydrogenase/GMP reductase" evidence="2">
    <location>
        <begin position="1"/>
        <end position="64"/>
    </location>
</feature>
<evidence type="ECO:0000313" key="3">
    <source>
        <dbReference type="EMBL" id="KGN58808.1"/>
    </source>
</evidence>
<sequence>MGSLEAMARGSDDRYLGDIATLKIVEGVAGAIADKGSVLKFILYTTQAVKQGFQEIAASPLYALLIVNMNLFRIVVNLLGLPMCKFVRWQHRSKVEFMDCLQVSSIRASSGFFFAPLLHIFVDLLSTRSMPSKQSVGKKVVTNVIG</sequence>
<dbReference type="AlphaFoldDB" id="A0A0A0LAC3"/>
<evidence type="ECO:0000259" key="2">
    <source>
        <dbReference type="Pfam" id="PF00478"/>
    </source>
</evidence>
<comment type="similarity">
    <text evidence="1">Belongs to the IMPDH/GMPR family.</text>
</comment>
<name>A0A0A0LAC3_CUCSA</name>
<evidence type="ECO:0000256" key="1">
    <source>
        <dbReference type="ARBA" id="ARBA00005502"/>
    </source>
</evidence>
<dbReference type="Pfam" id="PF00478">
    <property type="entry name" value="IMPDH"/>
    <property type="match status" value="1"/>
</dbReference>
<dbReference type="InterPro" id="IPR001093">
    <property type="entry name" value="IMP_DH_GMPRt"/>
</dbReference>
<dbReference type="InterPro" id="IPR005990">
    <property type="entry name" value="IMP_DH"/>
</dbReference>
<dbReference type="EMBL" id="CM002924">
    <property type="protein sequence ID" value="KGN58808.1"/>
    <property type="molecule type" value="Genomic_DNA"/>
</dbReference>
<reference evidence="3 4" key="2">
    <citation type="journal article" date="2009" name="PLoS ONE">
        <title>An integrated genetic and cytogenetic map of the cucumber genome.</title>
        <authorList>
            <person name="Ren Y."/>
            <person name="Zhang Z."/>
            <person name="Liu J."/>
            <person name="Staub J.E."/>
            <person name="Han Y."/>
            <person name="Cheng Z."/>
            <person name="Li X."/>
            <person name="Lu J."/>
            <person name="Miao H."/>
            <person name="Kang H."/>
            <person name="Xie B."/>
            <person name="Gu X."/>
            <person name="Wang X."/>
            <person name="Du Y."/>
            <person name="Jin W."/>
            <person name="Huang S."/>
        </authorList>
    </citation>
    <scope>NUCLEOTIDE SEQUENCE [LARGE SCALE GENOMIC DNA]</scope>
    <source>
        <strain evidence="4">cv. 9930</strain>
    </source>
</reference>
<dbReference type="SUPFAM" id="SSF51412">
    <property type="entry name" value="Inosine monophosphate dehydrogenase (IMPDH)"/>
    <property type="match status" value="1"/>
</dbReference>
<dbReference type="PANTHER" id="PTHR11911">
    <property type="entry name" value="INOSINE-5-MONOPHOSPHATE DEHYDROGENASE RELATED"/>
    <property type="match status" value="1"/>
</dbReference>
<gene>
    <name evidence="3" type="ORF">Csa_3G732640</name>
</gene>
<reference evidence="3 4" key="4">
    <citation type="journal article" date="2011" name="BMC Genomics">
        <title>RNA-Seq improves annotation of protein-coding genes in the cucumber genome.</title>
        <authorList>
            <person name="Li Z."/>
            <person name="Zhang Z."/>
            <person name="Yan P."/>
            <person name="Huang S."/>
            <person name="Fei Z."/>
            <person name="Lin K."/>
        </authorList>
    </citation>
    <scope>NUCLEOTIDE SEQUENCE [LARGE SCALE GENOMIC DNA]</scope>
    <source>
        <strain evidence="4">cv. 9930</strain>
    </source>
</reference>
<proteinExistence type="inferred from homology"/>
<evidence type="ECO:0000313" key="4">
    <source>
        <dbReference type="Proteomes" id="UP000029981"/>
    </source>
</evidence>
<dbReference type="GO" id="GO:0003938">
    <property type="term" value="F:IMP dehydrogenase activity"/>
    <property type="evidence" value="ECO:0007669"/>
    <property type="project" value="InterPro"/>
</dbReference>
<dbReference type="InterPro" id="IPR013785">
    <property type="entry name" value="Aldolase_TIM"/>
</dbReference>
<dbReference type="Proteomes" id="UP000029981">
    <property type="component" value="Chromosome 3"/>
</dbReference>
<dbReference type="PANTHER" id="PTHR11911:SF111">
    <property type="entry name" value="INOSINE-5'-MONOPHOSPHATE DEHYDROGENASE"/>
    <property type="match status" value="1"/>
</dbReference>
<accession>A0A0A0LAC3</accession>
<reference evidence="3 4" key="3">
    <citation type="journal article" date="2010" name="BMC Genomics">
        <title>Transcriptome sequencing and comparative analysis of cucumber flowers with different sex types.</title>
        <authorList>
            <person name="Guo S."/>
            <person name="Zheng Y."/>
            <person name="Joung J.G."/>
            <person name="Liu S."/>
            <person name="Zhang Z."/>
            <person name="Crasta O.R."/>
            <person name="Sobral B.W."/>
            <person name="Xu Y."/>
            <person name="Huang S."/>
            <person name="Fei Z."/>
        </authorList>
    </citation>
    <scope>NUCLEOTIDE SEQUENCE [LARGE SCALE GENOMIC DNA]</scope>
    <source>
        <strain evidence="4">cv. 9930</strain>
    </source>
</reference>
<dbReference type="GO" id="GO:0006164">
    <property type="term" value="P:purine nucleotide biosynthetic process"/>
    <property type="evidence" value="ECO:0007669"/>
    <property type="project" value="InterPro"/>
</dbReference>
<organism evidence="3 4">
    <name type="scientific">Cucumis sativus</name>
    <name type="common">Cucumber</name>
    <dbReference type="NCBI Taxonomy" id="3659"/>
    <lineage>
        <taxon>Eukaryota</taxon>
        <taxon>Viridiplantae</taxon>
        <taxon>Streptophyta</taxon>
        <taxon>Embryophyta</taxon>
        <taxon>Tracheophyta</taxon>
        <taxon>Spermatophyta</taxon>
        <taxon>Magnoliopsida</taxon>
        <taxon>eudicotyledons</taxon>
        <taxon>Gunneridae</taxon>
        <taxon>Pentapetalae</taxon>
        <taxon>rosids</taxon>
        <taxon>fabids</taxon>
        <taxon>Cucurbitales</taxon>
        <taxon>Cucurbitaceae</taxon>
        <taxon>Benincaseae</taxon>
        <taxon>Cucumis</taxon>
    </lineage>
</organism>
<dbReference type="STRING" id="3659.A0A0A0LAC3"/>
<dbReference type="Gene3D" id="3.20.20.70">
    <property type="entry name" value="Aldolase class I"/>
    <property type="match status" value="1"/>
</dbReference>
<protein>
    <recommendedName>
        <fullName evidence="2">IMP dehydrogenase/GMP reductase domain-containing protein</fullName>
    </recommendedName>
</protein>